<proteinExistence type="predicted"/>
<keyword evidence="2" id="KW-1185">Reference proteome</keyword>
<gene>
    <name evidence="1" type="ORF">PAESOLCIP111_05621</name>
</gene>
<dbReference type="EMBL" id="CAJVAS010000043">
    <property type="protein sequence ID" value="CAG7648549.1"/>
    <property type="molecule type" value="Genomic_DNA"/>
</dbReference>
<protein>
    <submittedName>
        <fullName evidence="1">Uncharacterized protein</fullName>
    </submittedName>
</protein>
<evidence type="ECO:0000313" key="1">
    <source>
        <dbReference type="EMBL" id="CAG7648549.1"/>
    </source>
</evidence>
<organism evidence="1 2">
    <name type="scientific">Paenibacillus solanacearum</name>
    <dbReference type="NCBI Taxonomy" id="2048548"/>
    <lineage>
        <taxon>Bacteria</taxon>
        <taxon>Bacillati</taxon>
        <taxon>Bacillota</taxon>
        <taxon>Bacilli</taxon>
        <taxon>Bacillales</taxon>
        <taxon>Paenibacillaceae</taxon>
        <taxon>Paenibacillus</taxon>
    </lineage>
</organism>
<dbReference type="Proteomes" id="UP000693672">
    <property type="component" value="Unassembled WGS sequence"/>
</dbReference>
<comment type="caution">
    <text evidence="1">The sequence shown here is derived from an EMBL/GenBank/DDBJ whole genome shotgun (WGS) entry which is preliminary data.</text>
</comment>
<sequence>MFLPPPNIDKKTGGKLGRFTILNDTLRAIPQTQPQPAK</sequence>
<name>A0A916K7U4_9BACL</name>
<reference evidence="1" key="1">
    <citation type="submission" date="2021-06" db="EMBL/GenBank/DDBJ databases">
        <authorList>
            <person name="Criscuolo A."/>
        </authorList>
    </citation>
    <scope>NUCLEOTIDE SEQUENCE</scope>
    <source>
        <strain evidence="1">CIP111600</strain>
    </source>
</reference>
<evidence type="ECO:0000313" key="2">
    <source>
        <dbReference type="Proteomes" id="UP000693672"/>
    </source>
</evidence>
<accession>A0A916K7U4</accession>
<dbReference type="AlphaFoldDB" id="A0A916K7U4"/>